<sequence length="557" mass="63271">MNAQRPLSDTCHFDLSAKIFVPSKKQFDPFEVNEANDDPDMDELSHHYLNSNLLDEDEPPVSTTTTTAAATTIPTTTKGGNNLFMWQQDDWKAAQKVEDIWKQDKLSSSVWDSFEPYSRGNEQEFDPTLHFYHGALYDASTIEDMNLLKDNCPSAEETQVENVGEDMTTLQMLQTIFSDLSEQKLIDTLEKNDYDVDRTIEALLSNTTNVKPSNHDTKKRQVCRHFLAGECYRKDCWFVHDLQEKVCKFWLQGGCLKGELCEFSHNIDIQEVVANKINSSKQSQVKNDRTNVLNPNDYPALGTSAKPTSMKSQSANVVAEEEFPSLAAANKIKKSAPPQSVTKAINFAEIAKKKANTPAGTVKKKQATPHPYQKLSLQKLKQPVRIPWLETGSSLNSIYMKEREKAIEYGTLRNRLFAKATEYYLKGDGARARLYSMEAKHYNKLMQEMHTEASRRIFEQRSKHEAFIDLHGLHQDEAIDIIEEQLQTMRQNNYTGIVYIVTGTGHHSGASGLSKKMSKLKPYVEEYLRQENYRFAETNMVGDTKGGIFAVDLSSKK</sequence>
<dbReference type="Pfam" id="PF08590">
    <property type="entry name" value="DUF1771"/>
    <property type="match status" value="1"/>
</dbReference>
<dbReference type="OrthoDB" id="3247158at2759"/>
<feature type="domain" description="C3H1-type" evidence="6">
    <location>
        <begin position="241"/>
        <end position="268"/>
    </location>
</feature>
<reference evidence="9" key="1">
    <citation type="journal article" date="2016" name="Proc. Natl. Acad. Sci. U.S.A.">
        <title>Lipid metabolic changes in an early divergent fungus govern the establishment of a mutualistic symbiosis with endobacteria.</title>
        <authorList>
            <person name="Lastovetsky O.A."/>
            <person name="Gaspar M.L."/>
            <person name="Mondo S.J."/>
            <person name="LaButti K.M."/>
            <person name="Sandor L."/>
            <person name="Grigoriev I.V."/>
            <person name="Henry S.A."/>
            <person name="Pawlowska T.E."/>
        </authorList>
    </citation>
    <scope>NUCLEOTIDE SEQUENCE [LARGE SCALE GENOMIC DNA]</scope>
    <source>
        <strain evidence="9">ATCC 52814</strain>
    </source>
</reference>
<evidence type="ECO:0000259" key="8">
    <source>
        <dbReference type="PROSITE" id="PS51140"/>
    </source>
</evidence>
<protein>
    <submittedName>
        <fullName evidence="9">DUF1771-domain-containing protein</fullName>
    </submittedName>
</protein>
<dbReference type="InterPro" id="IPR003892">
    <property type="entry name" value="CUE"/>
</dbReference>
<evidence type="ECO:0000256" key="5">
    <source>
        <dbReference type="SAM" id="MobiDB-lite"/>
    </source>
</evidence>
<dbReference type="Proteomes" id="UP000242414">
    <property type="component" value="Unassembled WGS sequence"/>
</dbReference>
<dbReference type="PANTHER" id="PTHR46651:SF1">
    <property type="entry name" value="SMALL MUTS RELATED FAMILY PROTEIN"/>
    <property type="match status" value="1"/>
</dbReference>
<dbReference type="SMART" id="SM01162">
    <property type="entry name" value="DUF1771"/>
    <property type="match status" value="1"/>
</dbReference>
<dbReference type="Gene3D" id="3.30.1370.210">
    <property type="match status" value="1"/>
</dbReference>
<dbReference type="Gene3D" id="1.10.8.10">
    <property type="entry name" value="DNA helicase RuvA subunit, C-terminal domain"/>
    <property type="match status" value="1"/>
</dbReference>
<evidence type="ECO:0000259" key="6">
    <source>
        <dbReference type="PROSITE" id="PS50103"/>
    </source>
</evidence>
<dbReference type="GO" id="GO:0043130">
    <property type="term" value="F:ubiquitin binding"/>
    <property type="evidence" value="ECO:0007669"/>
    <property type="project" value="InterPro"/>
</dbReference>
<evidence type="ECO:0000256" key="3">
    <source>
        <dbReference type="ARBA" id="ARBA00022833"/>
    </source>
</evidence>
<dbReference type="InterPro" id="IPR002625">
    <property type="entry name" value="Smr_dom"/>
</dbReference>
<dbReference type="PANTHER" id="PTHR46651">
    <property type="entry name" value="POLYADENYLATE-BINDING PROTEIN-INTERACTING PROTEIN 7"/>
    <property type="match status" value="1"/>
</dbReference>
<dbReference type="PROSITE" id="PS50828">
    <property type="entry name" value="SMR"/>
    <property type="match status" value="1"/>
</dbReference>
<dbReference type="SUPFAM" id="SSF160443">
    <property type="entry name" value="SMR domain-like"/>
    <property type="match status" value="1"/>
</dbReference>
<keyword evidence="1 4" id="KW-0479">Metal-binding</keyword>
<dbReference type="InterPro" id="IPR000571">
    <property type="entry name" value="Znf_CCCH"/>
</dbReference>
<dbReference type="InterPro" id="IPR009060">
    <property type="entry name" value="UBA-like_sf"/>
</dbReference>
<dbReference type="InterPro" id="IPR036855">
    <property type="entry name" value="Znf_CCCH_sf"/>
</dbReference>
<dbReference type="VEuPathDB" id="FungiDB:BCV72DRAFT_253955"/>
<feature type="domain" description="Smr" evidence="7">
    <location>
        <begin position="468"/>
        <end position="554"/>
    </location>
</feature>
<dbReference type="InterPro" id="IPR036063">
    <property type="entry name" value="Smr_dom_sf"/>
</dbReference>
<gene>
    <name evidence="9" type="ORF">BCV72DRAFT_253955</name>
</gene>
<dbReference type="AlphaFoldDB" id="A0A1X0RGL8"/>
<dbReference type="SMART" id="SM00463">
    <property type="entry name" value="SMR"/>
    <property type="match status" value="1"/>
</dbReference>
<name>A0A1X0RGL8_RHIZD</name>
<feature type="zinc finger region" description="C3H1-type" evidence="4">
    <location>
        <begin position="217"/>
        <end position="240"/>
    </location>
</feature>
<dbReference type="PROSITE" id="PS50103">
    <property type="entry name" value="ZF_C3H1"/>
    <property type="match status" value="2"/>
</dbReference>
<dbReference type="SMART" id="SM00356">
    <property type="entry name" value="ZnF_C3H1"/>
    <property type="match status" value="2"/>
</dbReference>
<proteinExistence type="predicted"/>
<dbReference type="InterPro" id="IPR053242">
    <property type="entry name" value="PAM2-like_domain"/>
</dbReference>
<feature type="zinc finger region" description="C3H1-type" evidence="4">
    <location>
        <begin position="241"/>
        <end position="268"/>
    </location>
</feature>
<keyword evidence="3 4" id="KW-0862">Zinc</keyword>
<feature type="domain" description="CUE" evidence="8">
    <location>
        <begin position="165"/>
        <end position="208"/>
    </location>
</feature>
<organism evidence="9">
    <name type="scientific">Rhizopus microsporus var. microsporus</name>
    <dbReference type="NCBI Taxonomy" id="86635"/>
    <lineage>
        <taxon>Eukaryota</taxon>
        <taxon>Fungi</taxon>
        <taxon>Fungi incertae sedis</taxon>
        <taxon>Mucoromycota</taxon>
        <taxon>Mucoromycotina</taxon>
        <taxon>Mucoromycetes</taxon>
        <taxon>Mucorales</taxon>
        <taxon>Mucorineae</taxon>
        <taxon>Rhizopodaceae</taxon>
        <taxon>Rhizopus</taxon>
    </lineage>
</organism>
<dbReference type="GO" id="GO:0008270">
    <property type="term" value="F:zinc ion binding"/>
    <property type="evidence" value="ECO:0007669"/>
    <property type="project" value="UniProtKB-KW"/>
</dbReference>
<accession>A0A1X0RGL8</accession>
<evidence type="ECO:0000256" key="1">
    <source>
        <dbReference type="ARBA" id="ARBA00022723"/>
    </source>
</evidence>
<dbReference type="EMBL" id="KV921859">
    <property type="protein sequence ID" value="ORE11156.1"/>
    <property type="molecule type" value="Genomic_DNA"/>
</dbReference>
<dbReference type="CDD" id="cd14279">
    <property type="entry name" value="CUE"/>
    <property type="match status" value="1"/>
</dbReference>
<dbReference type="PROSITE" id="PS51140">
    <property type="entry name" value="CUE"/>
    <property type="match status" value="1"/>
</dbReference>
<keyword evidence="2 4" id="KW-0863">Zinc-finger</keyword>
<dbReference type="Pfam" id="PF02845">
    <property type="entry name" value="CUE"/>
    <property type="match status" value="1"/>
</dbReference>
<evidence type="ECO:0000256" key="4">
    <source>
        <dbReference type="PROSITE-ProRule" id="PRU00723"/>
    </source>
</evidence>
<feature type="domain" description="C3H1-type" evidence="6">
    <location>
        <begin position="217"/>
        <end position="240"/>
    </location>
</feature>
<dbReference type="SUPFAM" id="SSF90229">
    <property type="entry name" value="CCCH zinc finger"/>
    <property type="match status" value="1"/>
</dbReference>
<feature type="region of interest" description="Disordered" evidence="5">
    <location>
        <begin position="283"/>
        <end position="308"/>
    </location>
</feature>
<dbReference type="Pfam" id="PF01713">
    <property type="entry name" value="Smr"/>
    <property type="match status" value="1"/>
</dbReference>
<dbReference type="Gene3D" id="3.30.1370.110">
    <property type="match status" value="1"/>
</dbReference>
<evidence type="ECO:0000256" key="2">
    <source>
        <dbReference type="ARBA" id="ARBA00022771"/>
    </source>
</evidence>
<evidence type="ECO:0000259" key="7">
    <source>
        <dbReference type="PROSITE" id="PS50828"/>
    </source>
</evidence>
<dbReference type="InterPro" id="IPR013899">
    <property type="entry name" value="DUF1771"/>
</dbReference>
<evidence type="ECO:0000313" key="9">
    <source>
        <dbReference type="EMBL" id="ORE11156.1"/>
    </source>
</evidence>
<dbReference type="SUPFAM" id="SSF46934">
    <property type="entry name" value="UBA-like"/>
    <property type="match status" value="1"/>
</dbReference>
<feature type="compositionally biased region" description="Polar residues" evidence="5">
    <location>
        <begin position="283"/>
        <end position="294"/>
    </location>
</feature>